<evidence type="ECO:0000259" key="6">
    <source>
        <dbReference type="Pfam" id="PF07687"/>
    </source>
</evidence>
<gene>
    <name evidence="7" type="ORF">GCM10011346_49740</name>
</gene>
<dbReference type="NCBIfam" id="NF009555">
    <property type="entry name" value="PRK13004.1"/>
    <property type="match status" value="1"/>
</dbReference>
<evidence type="ECO:0000313" key="8">
    <source>
        <dbReference type="Proteomes" id="UP000641206"/>
    </source>
</evidence>
<evidence type="ECO:0000256" key="5">
    <source>
        <dbReference type="ARBA" id="ARBA00022833"/>
    </source>
</evidence>
<dbReference type="InterPro" id="IPR036264">
    <property type="entry name" value="Bact_exopeptidase_dim_dom"/>
</dbReference>
<dbReference type="PROSITE" id="PS00758">
    <property type="entry name" value="ARGE_DAPE_CPG2_1"/>
    <property type="match status" value="1"/>
</dbReference>
<keyword evidence="8" id="KW-1185">Reference proteome</keyword>
<dbReference type="InterPro" id="IPR002933">
    <property type="entry name" value="Peptidase_M20"/>
</dbReference>
<reference evidence="8" key="1">
    <citation type="journal article" date="2019" name="Int. J. Syst. Evol. Microbiol.">
        <title>The Global Catalogue of Microorganisms (GCM) 10K type strain sequencing project: providing services to taxonomists for standard genome sequencing and annotation.</title>
        <authorList>
            <consortium name="The Broad Institute Genomics Platform"/>
            <consortium name="The Broad Institute Genome Sequencing Center for Infectious Disease"/>
            <person name="Wu L."/>
            <person name="Ma J."/>
        </authorList>
    </citation>
    <scope>NUCLEOTIDE SEQUENCE [LARGE SCALE GENOMIC DNA]</scope>
    <source>
        <strain evidence="8">CGMCC 1.7693</strain>
    </source>
</reference>
<accession>A0ABQ2P318</accession>
<organism evidence="7 8">
    <name type="scientific">Oceanobacillus neutriphilus</name>
    <dbReference type="NCBI Taxonomy" id="531815"/>
    <lineage>
        <taxon>Bacteria</taxon>
        <taxon>Bacillati</taxon>
        <taxon>Bacillota</taxon>
        <taxon>Bacilli</taxon>
        <taxon>Bacillales</taxon>
        <taxon>Bacillaceae</taxon>
        <taxon>Oceanobacillus</taxon>
    </lineage>
</organism>
<evidence type="ECO:0000256" key="3">
    <source>
        <dbReference type="ARBA" id="ARBA00022723"/>
    </source>
</evidence>
<dbReference type="SUPFAM" id="SSF55031">
    <property type="entry name" value="Bacterial exopeptidase dimerisation domain"/>
    <property type="match status" value="1"/>
</dbReference>
<evidence type="ECO:0000256" key="2">
    <source>
        <dbReference type="ARBA" id="ARBA00006247"/>
    </source>
</evidence>
<dbReference type="EMBL" id="BMLW01000021">
    <property type="protein sequence ID" value="GGP16699.1"/>
    <property type="molecule type" value="Genomic_DNA"/>
</dbReference>
<keyword evidence="4" id="KW-0378">Hydrolase</keyword>
<dbReference type="InterPro" id="IPR011650">
    <property type="entry name" value="Peptidase_M20_dimer"/>
</dbReference>
<dbReference type="PANTHER" id="PTHR43808:SF8">
    <property type="entry name" value="PEPTIDASE M20 DIMERISATION DOMAIN-CONTAINING PROTEIN"/>
    <property type="match status" value="1"/>
</dbReference>
<keyword evidence="3" id="KW-0479">Metal-binding</keyword>
<comment type="caution">
    <text evidence="7">The sequence shown here is derived from an EMBL/GenBank/DDBJ whole genome shotgun (WGS) entry which is preliminary data.</text>
</comment>
<evidence type="ECO:0000256" key="1">
    <source>
        <dbReference type="ARBA" id="ARBA00001947"/>
    </source>
</evidence>
<proteinExistence type="inferred from homology"/>
<keyword evidence="5" id="KW-0862">Zinc</keyword>
<name>A0ABQ2P318_9BACI</name>
<comment type="similarity">
    <text evidence="2">Belongs to the peptidase M20A family.</text>
</comment>
<dbReference type="SUPFAM" id="SSF53187">
    <property type="entry name" value="Zn-dependent exopeptidases"/>
    <property type="match status" value="1"/>
</dbReference>
<dbReference type="PANTHER" id="PTHR43808">
    <property type="entry name" value="ACETYLORNITHINE DEACETYLASE"/>
    <property type="match status" value="1"/>
</dbReference>
<dbReference type="RefSeq" id="WP_188738255.1">
    <property type="nucleotide sequence ID" value="NZ_BMLW01000021.1"/>
</dbReference>
<dbReference type="InterPro" id="IPR050072">
    <property type="entry name" value="Peptidase_M20A"/>
</dbReference>
<evidence type="ECO:0000256" key="4">
    <source>
        <dbReference type="ARBA" id="ARBA00022801"/>
    </source>
</evidence>
<comment type="cofactor">
    <cofactor evidence="1">
        <name>Zn(2+)</name>
        <dbReference type="ChEBI" id="CHEBI:29105"/>
    </cofactor>
</comment>
<feature type="domain" description="Peptidase M20 dimerisation" evidence="6">
    <location>
        <begin position="172"/>
        <end position="277"/>
    </location>
</feature>
<dbReference type="Proteomes" id="UP000641206">
    <property type="component" value="Unassembled WGS sequence"/>
</dbReference>
<dbReference type="Pfam" id="PF07687">
    <property type="entry name" value="M20_dimer"/>
    <property type="match status" value="1"/>
</dbReference>
<dbReference type="Gene3D" id="3.30.70.360">
    <property type="match status" value="1"/>
</dbReference>
<sequence length="397" mass="44222">MLSNHQSNQVIGLCQRLVQIQSYSGKEKQVMEVIKEYTSQNKFDEIITDVFGNVMLVINGNEEGPTVLFDGHVDTVTVQEEDWTVDPFAAEIKDGKIYGRGTSDMKGAVSAMISAAINFAEETDRKFPGKIMISCTVHEECFEGVATRKVSERLKPDYVVIGEATNLNLNRAQRGRAEILVETFGKTAHSSNPEKGINAVNKMMHLLSHIQNLSVPEHDVLGKGILELTDIISSPYPGSSVVPSYCRVTFDRRLLVEETKESVLAPIIGLIEKIKKTDKDFNAKVSYTTGEEKCYTNEIIKSERFFPGWLFNENESFVEKSFNRIKKINPGAKISHYSFCTNGSHFAGEANIPTIGFGPSPENLAHTDDEYIEIEQLTKATEGYFEIMKALTGLEGN</sequence>
<dbReference type="Pfam" id="PF01546">
    <property type="entry name" value="Peptidase_M20"/>
    <property type="match status" value="1"/>
</dbReference>
<protein>
    <submittedName>
        <fullName evidence="7">Peptidase</fullName>
    </submittedName>
</protein>
<evidence type="ECO:0000313" key="7">
    <source>
        <dbReference type="EMBL" id="GGP16699.1"/>
    </source>
</evidence>
<dbReference type="Gene3D" id="3.40.630.10">
    <property type="entry name" value="Zn peptidases"/>
    <property type="match status" value="1"/>
</dbReference>
<dbReference type="InterPro" id="IPR001261">
    <property type="entry name" value="ArgE/DapE_CS"/>
</dbReference>